<sequence>MAVRKLKWSSLLHLTELEFEPESPKVLEITDELIQSLSWLTAATKHDRRLLRCDENGALLIADPWSLLNSVEAEDLYPASDSPKTFTATKPNKGILIATSTQIILVDFYQVGDTEYDRIFISPDTMYWYPHKTAKVIIATVPYTGGTTSSVGVTAFN</sequence>
<proteinExistence type="predicted"/>
<name>X1BSA4_9ZZZZ</name>
<organism evidence="1">
    <name type="scientific">marine sediment metagenome</name>
    <dbReference type="NCBI Taxonomy" id="412755"/>
    <lineage>
        <taxon>unclassified sequences</taxon>
        <taxon>metagenomes</taxon>
        <taxon>ecological metagenomes</taxon>
    </lineage>
</organism>
<dbReference type="AlphaFoldDB" id="X1BSA4"/>
<gene>
    <name evidence="1" type="ORF">S01H4_32659</name>
</gene>
<protein>
    <submittedName>
        <fullName evidence="1">Uncharacterized protein</fullName>
    </submittedName>
</protein>
<dbReference type="EMBL" id="BART01017101">
    <property type="protein sequence ID" value="GAG75031.1"/>
    <property type="molecule type" value="Genomic_DNA"/>
</dbReference>
<comment type="caution">
    <text evidence="1">The sequence shown here is derived from an EMBL/GenBank/DDBJ whole genome shotgun (WGS) entry which is preliminary data.</text>
</comment>
<evidence type="ECO:0000313" key="1">
    <source>
        <dbReference type="EMBL" id="GAG75031.1"/>
    </source>
</evidence>
<accession>X1BSA4</accession>
<reference evidence="1" key="1">
    <citation type="journal article" date="2014" name="Front. Microbiol.">
        <title>High frequency of phylogenetically diverse reductive dehalogenase-homologous genes in deep subseafloor sedimentary metagenomes.</title>
        <authorList>
            <person name="Kawai M."/>
            <person name="Futagami T."/>
            <person name="Toyoda A."/>
            <person name="Takaki Y."/>
            <person name="Nishi S."/>
            <person name="Hori S."/>
            <person name="Arai W."/>
            <person name="Tsubouchi T."/>
            <person name="Morono Y."/>
            <person name="Uchiyama I."/>
            <person name="Ito T."/>
            <person name="Fujiyama A."/>
            <person name="Inagaki F."/>
            <person name="Takami H."/>
        </authorList>
    </citation>
    <scope>NUCLEOTIDE SEQUENCE</scope>
    <source>
        <strain evidence="1">Expedition CK06-06</strain>
    </source>
</reference>